<gene>
    <name evidence="2" type="ORF">EU557_10965</name>
</gene>
<dbReference type="OrthoDB" id="885728at2"/>
<feature type="region of interest" description="Disordered" evidence="1">
    <location>
        <begin position="1"/>
        <end position="97"/>
    </location>
</feature>
<accession>A0A4Z0MLJ4</accession>
<reference evidence="2 3" key="1">
    <citation type="submission" date="2019-04" db="EMBL/GenBank/DDBJ databases">
        <authorList>
            <person name="Feng G."/>
            <person name="Zhang J."/>
            <person name="Zhu H."/>
        </authorList>
    </citation>
    <scope>NUCLEOTIDE SEQUENCE [LARGE SCALE GENOMIC DNA]</scope>
    <source>
        <strain evidence="2 3">JCM 19491</strain>
    </source>
</reference>
<dbReference type="AlphaFoldDB" id="A0A4Z0MLJ4"/>
<dbReference type="Proteomes" id="UP000298284">
    <property type="component" value="Unassembled WGS sequence"/>
</dbReference>
<feature type="compositionally biased region" description="Polar residues" evidence="1">
    <location>
        <begin position="16"/>
        <end position="36"/>
    </location>
</feature>
<proteinExistence type="predicted"/>
<organism evidence="2 3">
    <name type="scientific">Hymenobacter wooponensis</name>
    <dbReference type="NCBI Taxonomy" id="1525360"/>
    <lineage>
        <taxon>Bacteria</taxon>
        <taxon>Pseudomonadati</taxon>
        <taxon>Bacteroidota</taxon>
        <taxon>Cytophagia</taxon>
        <taxon>Cytophagales</taxon>
        <taxon>Hymenobacteraceae</taxon>
        <taxon>Hymenobacter</taxon>
    </lineage>
</organism>
<evidence type="ECO:0000256" key="1">
    <source>
        <dbReference type="SAM" id="MobiDB-lite"/>
    </source>
</evidence>
<name>A0A4Z0MLJ4_9BACT</name>
<dbReference type="EMBL" id="SRKZ01000003">
    <property type="protein sequence ID" value="TGD80356.1"/>
    <property type="molecule type" value="Genomic_DNA"/>
</dbReference>
<evidence type="ECO:0000313" key="3">
    <source>
        <dbReference type="Proteomes" id="UP000298284"/>
    </source>
</evidence>
<keyword evidence="3" id="KW-1185">Reference proteome</keyword>
<dbReference type="RefSeq" id="WP_135530511.1">
    <property type="nucleotide sequence ID" value="NZ_SRKZ01000003.1"/>
</dbReference>
<comment type="caution">
    <text evidence="2">The sequence shown here is derived from an EMBL/GenBank/DDBJ whole genome shotgun (WGS) entry which is preliminary data.</text>
</comment>
<protein>
    <submittedName>
        <fullName evidence="2">Uncharacterized protein</fullName>
    </submittedName>
</protein>
<evidence type="ECO:0000313" key="2">
    <source>
        <dbReference type="EMBL" id="TGD80356.1"/>
    </source>
</evidence>
<sequence>MSKQSGKRSQHDPKSGPNTNSKISNQSSEQAQQAGSTDHDRSVRSGLPGQASQPHVAVGNRPDNFKEQIAGDMNSGTGMTAPTDKGGDRTNSSDAEH</sequence>